<evidence type="ECO:0000256" key="1">
    <source>
        <dbReference type="SAM" id="SignalP"/>
    </source>
</evidence>
<name>A0A1E1X1R8_9ACAR</name>
<protein>
    <submittedName>
        <fullName evidence="2">Putative secreted protein</fullName>
    </submittedName>
</protein>
<dbReference type="AlphaFoldDB" id="A0A1E1X1R8"/>
<organism evidence="2">
    <name type="scientific">Amblyomma aureolatum</name>
    <dbReference type="NCBI Taxonomy" id="187763"/>
    <lineage>
        <taxon>Eukaryota</taxon>
        <taxon>Metazoa</taxon>
        <taxon>Ecdysozoa</taxon>
        <taxon>Arthropoda</taxon>
        <taxon>Chelicerata</taxon>
        <taxon>Arachnida</taxon>
        <taxon>Acari</taxon>
        <taxon>Parasitiformes</taxon>
        <taxon>Ixodida</taxon>
        <taxon>Ixodoidea</taxon>
        <taxon>Ixodidae</taxon>
        <taxon>Amblyomminae</taxon>
        <taxon>Amblyomma</taxon>
    </lineage>
</organism>
<sequence>MKVFLVMVLLAVSTSAYAAKLGLQEDLEKPSLKKAITPVQSMALKETGHTMETIGKILPDHLSHISAEDREKMMQVLKTMSTSEAKESDEYFMTTIISTLVTKLVSMGVAAAMG</sequence>
<dbReference type="EMBL" id="GFAC01006004">
    <property type="protein sequence ID" value="JAT93184.1"/>
    <property type="molecule type" value="mRNA"/>
</dbReference>
<reference evidence="2" key="1">
    <citation type="journal article" date="2017" name="Front. Cell. Infect. Microbiol.">
        <title>The Distinct Transcriptional Response of the Midgut of Amblyomma sculptum and Amblyomma aureolatum Ticks to Rickettsia rickettsii Correlates to Their Differences in Susceptibility to Infection.</title>
        <authorList>
            <person name="Martins L.A."/>
            <person name="Galletti M.F.B.M."/>
            <person name="Ribeiro J.M."/>
            <person name="Fujita A."/>
            <person name="Costa F.B."/>
            <person name="Labruna M.B."/>
            <person name="Daffre S."/>
            <person name="Fogaca A.C."/>
        </authorList>
    </citation>
    <scope>NUCLEOTIDE SEQUENCE</scope>
</reference>
<feature type="signal peptide" evidence="1">
    <location>
        <begin position="1"/>
        <end position="18"/>
    </location>
</feature>
<evidence type="ECO:0000313" key="2">
    <source>
        <dbReference type="EMBL" id="JAT93184.1"/>
    </source>
</evidence>
<accession>A0A1E1X1R8</accession>
<feature type="chain" id="PRO_5009115860" evidence="1">
    <location>
        <begin position="19"/>
        <end position="114"/>
    </location>
</feature>
<keyword evidence="1" id="KW-0732">Signal</keyword>
<proteinExistence type="evidence at transcript level"/>